<dbReference type="InParanoid" id="A0A6P7MG21"/>
<keyword evidence="3" id="KW-0812">Transmembrane</keyword>
<dbReference type="Proteomes" id="UP000515150">
    <property type="component" value="Chromosome 4"/>
</dbReference>
<dbReference type="Gene3D" id="2.60.40.10">
    <property type="entry name" value="Immunoglobulins"/>
    <property type="match status" value="1"/>
</dbReference>
<keyword evidence="1" id="KW-0393">Immunoglobulin domain</keyword>
<dbReference type="SMART" id="SM00409">
    <property type="entry name" value="IG"/>
    <property type="match status" value="1"/>
</dbReference>
<reference evidence="7" key="1">
    <citation type="submission" date="2025-08" db="UniProtKB">
        <authorList>
            <consortium name="RefSeq"/>
        </authorList>
    </citation>
    <scope>IDENTIFICATION</scope>
</reference>
<evidence type="ECO:0000256" key="2">
    <source>
        <dbReference type="SAM" id="MobiDB-lite"/>
    </source>
</evidence>
<dbReference type="OrthoDB" id="8958081at2759"/>
<protein>
    <submittedName>
        <fullName evidence="7">Uncharacterized protein LOC114854764 isoform X1</fullName>
    </submittedName>
</protein>
<dbReference type="InterPro" id="IPR036179">
    <property type="entry name" value="Ig-like_dom_sf"/>
</dbReference>
<feature type="region of interest" description="Disordered" evidence="2">
    <location>
        <begin position="193"/>
        <end position="238"/>
    </location>
</feature>
<name>A0A6P7MG21_BETSP</name>
<keyword evidence="3" id="KW-0472">Membrane</keyword>
<proteinExistence type="predicted"/>
<feature type="domain" description="Ig-like" evidence="5">
    <location>
        <begin position="8"/>
        <end position="126"/>
    </location>
</feature>
<evidence type="ECO:0000256" key="3">
    <source>
        <dbReference type="SAM" id="Phobius"/>
    </source>
</evidence>
<dbReference type="InterPro" id="IPR003599">
    <property type="entry name" value="Ig_sub"/>
</dbReference>
<organism evidence="6 7">
    <name type="scientific">Betta splendens</name>
    <name type="common">Siamese fighting fish</name>
    <dbReference type="NCBI Taxonomy" id="158456"/>
    <lineage>
        <taxon>Eukaryota</taxon>
        <taxon>Metazoa</taxon>
        <taxon>Chordata</taxon>
        <taxon>Craniata</taxon>
        <taxon>Vertebrata</taxon>
        <taxon>Euteleostomi</taxon>
        <taxon>Actinopterygii</taxon>
        <taxon>Neopterygii</taxon>
        <taxon>Teleostei</taxon>
        <taxon>Neoteleostei</taxon>
        <taxon>Acanthomorphata</taxon>
        <taxon>Anabantaria</taxon>
        <taxon>Anabantiformes</taxon>
        <taxon>Anabantoidei</taxon>
        <taxon>Osphronemidae</taxon>
        <taxon>Betta</taxon>
    </lineage>
</organism>
<sequence>MEMWRKQPTLMLFAAALASAQYSVILDQTPRQEYVPLGSSLILRCRLMIPQYQKLRVTFYHYSKNISDKVYNHSSNISITEKIAFEKTYTLSNVTYEDAGWYCCKVTTEIPSYKVVDSSRTQVNITTKNLVENAAYPPVVTSTQAELPKGEAASVPWWMWIIVGASAFALLLLLVICILLRRRCHKRRDPDPIYINTRPMVNKQPSPRPDNLKAAVSQQLRTPSPGRRYEQSNRKHRR</sequence>
<evidence type="ECO:0000259" key="5">
    <source>
        <dbReference type="PROSITE" id="PS50835"/>
    </source>
</evidence>
<dbReference type="SUPFAM" id="SSF48726">
    <property type="entry name" value="Immunoglobulin"/>
    <property type="match status" value="1"/>
</dbReference>
<accession>A0A6P7MG21</accession>
<feature type="transmembrane region" description="Helical" evidence="3">
    <location>
        <begin position="157"/>
        <end position="180"/>
    </location>
</feature>
<evidence type="ECO:0000313" key="6">
    <source>
        <dbReference type="Proteomes" id="UP000515150"/>
    </source>
</evidence>
<feature type="signal peptide" evidence="4">
    <location>
        <begin position="1"/>
        <end position="20"/>
    </location>
</feature>
<dbReference type="KEGG" id="bspl:114854764"/>
<dbReference type="GeneID" id="114854764"/>
<dbReference type="Pfam" id="PF00047">
    <property type="entry name" value="ig"/>
    <property type="match status" value="1"/>
</dbReference>
<evidence type="ECO:0000256" key="4">
    <source>
        <dbReference type="SAM" id="SignalP"/>
    </source>
</evidence>
<keyword evidence="6" id="KW-1185">Reference proteome</keyword>
<evidence type="ECO:0000256" key="1">
    <source>
        <dbReference type="ARBA" id="ARBA00023319"/>
    </source>
</evidence>
<dbReference type="RefSeq" id="XP_029005273.1">
    <property type="nucleotide sequence ID" value="XM_029149440.2"/>
</dbReference>
<feature type="compositionally biased region" description="Basic and acidic residues" evidence="2">
    <location>
        <begin position="227"/>
        <end position="238"/>
    </location>
</feature>
<feature type="chain" id="PRO_5027635892" evidence="4">
    <location>
        <begin position="21"/>
        <end position="238"/>
    </location>
</feature>
<dbReference type="AlphaFoldDB" id="A0A6P7MG21"/>
<dbReference type="InterPro" id="IPR007110">
    <property type="entry name" value="Ig-like_dom"/>
</dbReference>
<evidence type="ECO:0000313" key="7">
    <source>
        <dbReference type="RefSeq" id="XP_029005273.1"/>
    </source>
</evidence>
<gene>
    <name evidence="7" type="primary">LOC114854764</name>
</gene>
<dbReference type="PROSITE" id="PS50835">
    <property type="entry name" value="IG_LIKE"/>
    <property type="match status" value="1"/>
</dbReference>
<keyword evidence="4" id="KW-0732">Signal</keyword>
<dbReference type="InterPro" id="IPR013151">
    <property type="entry name" value="Immunoglobulin_dom"/>
</dbReference>
<keyword evidence="3" id="KW-1133">Transmembrane helix</keyword>
<dbReference type="InterPro" id="IPR013783">
    <property type="entry name" value="Ig-like_fold"/>
</dbReference>